<dbReference type="AlphaFoldDB" id="A0A3E0U226"/>
<keyword evidence="4 5" id="KW-0472">Membrane</keyword>
<dbReference type="RefSeq" id="WP_116015221.1">
    <property type="nucleotide sequence ID" value="NZ_QUOT01000001.1"/>
</dbReference>
<sequence>MTNHLLYLPLAVMIGLTILVWIYMYARRLTFLIGNQIDADRLKAPENVSQIIPAEINAASNNLKNLFEMPVLFYAVALVAIQSQDQSTLTYISAWIFVLLRVPHSMIHCLNGPVMARFVCYALSSIALFVMAINVFWQVLR</sequence>
<evidence type="ECO:0008006" key="8">
    <source>
        <dbReference type="Google" id="ProtNLM"/>
    </source>
</evidence>
<keyword evidence="3 5" id="KW-1133">Transmembrane helix</keyword>
<reference evidence="7" key="1">
    <citation type="submission" date="2018-08" db="EMBL/GenBank/DDBJ databases">
        <title>Thalassotalea euphylliae genome.</title>
        <authorList>
            <person name="Summers S."/>
            <person name="Rice S.A."/>
            <person name="Freckelton M.L."/>
            <person name="Nedved B.T."/>
            <person name="Hadfield M.G."/>
        </authorList>
    </citation>
    <scope>NUCLEOTIDE SEQUENCE [LARGE SCALE GENOMIC DNA]</scope>
    <source>
        <strain evidence="7">H3</strain>
    </source>
</reference>
<evidence type="ECO:0000313" key="7">
    <source>
        <dbReference type="Proteomes" id="UP000256899"/>
    </source>
</evidence>
<feature type="transmembrane region" description="Helical" evidence="5">
    <location>
        <begin position="6"/>
        <end position="26"/>
    </location>
</feature>
<organism evidence="6 7">
    <name type="scientific">Thalassotalea euphylliae</name>
    <dbReference type="NCBI Taxonomy" id="1655234"/>
    <lineage>
        <taxon>Bacteria</taxon>
        <taxon>Pseudomonadati</taxon>
        <taxon>Pseudomonadota</taxon>
        <taxon>Gammaproteobacteria</taxon>
        <taxon>Alteromonadales</taxon>
        <taxon>Colwelliaceae</taxon>
        <taxon>Thalassotalea</taxon>
    </lineage>
</organism>
<dbReference type="InterPro" id="IPR023352">
    <property type="entry name" value="MAPEG-like_dom_sf"/>
</dbReference>
<evidence type="ECO:0000256" key="3">
    <source>
        <dbReference type="ARBA" id="ARBA00022989"/>
    </source>
</evidence>
<protein>
    <recommendedName>
        <fullName evidence="8">MAPEG family protein</fullName>
    </recommendedName>
</protein>
<dbReference type="InterPro" id="IPR001129">
    <property type="entry name" value="Membr-assoc_MAPEG"/>
</dbReference>
<feature type="transmembrane region" description="Helical" evidence="5">
    <location>
        <begin position="119"/>
        <end position="140"/>
    </location>
</feature>
<accession>A0A3E0U226</accession>
<evidence type="ECO:0000256" key="4">
    <source>
        <dbReference type="ARBA" id="ARBA00023136"/>
    </source>
</evidence>
<keyword evidence="7" id="KW-1185">Reference proteome</keyword>
<dbReference type="Proteomes" id="UP000256899">
    <property type="component" value="Unassembled WGS sequence"/>
</dbReference>
<proteinExistence type="predicted"/>
<name>A0A3E0U226_9GAMM</name>
<comment type="caution">
    <text evidence="6">The sequence shown here is derived from an EMBL/GenBank/DDBJ whole genome shotgun (WGS) entry which is preliminary data.</text>
</comment>
<dbReference type="SUPFAM" id="SSF161084">
    <property type="entry name" value="MAPEG domain-like"/>
    <property type="match status" value="1"/>
</dbReference>
<evidence type="ECO:0000313" key="6">
    <source>
        <dbReference type="EMBL" id="REL30779.1"/>
    </source>
</evidence>
<evidence type="ECO:0000256" key="1">
    <source>
        <dbReference type="ARBA" id="ARBA00004370"/>
    </source>
</evidence>
<dbReference type="Pfam" id="PF01124">
    <property type="entry name" value="MAPEG"/>
    <property type="match status" value="1"/>
</dbReference>
<gene>
    <name evidence="6" type="ORF">DXX94_08645</name>
</gene>
<dbReference type="Gene3D" id="1.20.120.550">
    <property type="entry name" value="Membrane associated eicosanoid/glutathione metabolism-like domain"/>
    <property type="match status" value="1"/>
</dbReference>
<keyword evidence="2 5" id="KW-0812">Transmembrane</keyword>
<evidence type="ECO:0000256" key="5">
    <source>
        <dbReference type="SAM" id="Phobius"/>
    </source>
</evidence>
<comment type="subcellular location">
    <subcellularLocation>
        <location evidence="1">Membrane</location>
    </subcellularLocation>
</comment>
<evidence type="ECO:0000256" key="2">
    <source>
        <dbReference type="ARBA" id="ARBA00022692"/>
    </source>
</evidence>
<dbReference type="EMBL" id="QUOT01000001">
    <property type="protein sequence ID" value="REL30779.1"/>
    <property type="molecule type" value="Genomic_DNA"/>
</dbReference>
<dbReference type="GO" id="GO:0016020">
    <property type="term" value="C:membrane"/>
    <property type="evidence" value="ECO:0007669"/>
    <property type="project" value="UniProtKB-SubCell"/>
</dbReference>